<accession>A0AAW7IFS3</accession>
<protein>
    <recommendedName>
        <fullName evidence="3">Phage protein</fullName>
    </recommendedName>
</protein>
<evidence type="ECO:0000313" key="1">
    <source>
        <dbReference type="EMBL" id="MDM5142362.1"/>
    </source>
</evidence>
<comment type="caution">
    <text evidence="1">The sequence shown here is derived from an EMBL/GenBank/DDBJ whole genome shotgun (WGS) entry which is preliminary data.</text>
</comment>
<dbReference type="RefSeq" id="WP_146047135.1">
    <property type="nucleotide sequence ID" value="NZ_JAOPLV010000015.1"/>
</dbReference>
<proteinExistence type="predicted"/>
<name>A0AAW7IFS3_9GAMM</name>
<dbReference type="AlphaFoldDB" id="A0AAW7IFS3"/>
<organism evidence="1 2">
    <name type="scientific">Aeromonas bestiarum</name>
    <dbReference type="NCBI Taxonomy" id="105751"/>
    <lineage>
        <taxon>Bacteria</taxon>
        <taxon>Pseudomonadati</taxon>
        <taxon>Pseudomonadota</taxon>
        <taxon>Gammaproteobacteria</taxon>
        <taxon>Aeromonadales</taxon>
        <taxon>Aeromonadaceae</taxon>
        <taxon>Aeromonas</taxon>
    </lineage>
</organism>
<dbReference type="EMBL" id="JAOPLV010000015">
    <property type="protein sequence ID" value="MDM5142362.1"/>
    <property type="molecule type" value="Genomic_DNA"/>
</dbReference>
<sequence length="159" mass="17852">MKKQKNLYIYLQDNEQRAYSIKGPIDHESADDWLNQGNDARSAGRDISVLDFWEDELQAHHTHAKSLGLSEVDASDIIDSPRDSSADYKGKLPKYAQGASRGTLIKLLCKGKCGKTALAELNVVYPGREQLKKAPMGQYKARCLKCGAVAQDNYNWYRD</sequence>
<reference evidence="1" key="1">
    <citation type="submission" date="2023-08" db="EMBL/GenBank/DDBJ databases">
        <title>WGS of Aeromonas isolates.</title>
        <authorList>
            <person name="Lee H."/>
        </authorList>
    </citation>
    <scope>NUCLEOTIDE SEQUENCE</scope>
    <source>
        <strain evidence="1">SL22</strain>
    </source>
</reference>
<evidence type="ECO:0000313" key="2">
    <source>
        <dbReference type="Proteomes" id="UP001168216"/>
    </source>
</evidence>
<evidence type="ECO:0008006" key="3">
    <source>
        <dbReference type="Google" id="ProtNLM"/>
    </source>
</evidence>
<dbReference type="Proteomes" id="UP001168216">
    <property type="component" value="Unassembled WGS sequence"/>
</dbReference>
<gene>
    <name evidence="1" type="ORF">OB959_21605</name>
</gene>